<protein>
    <submittedName>
        <fullName evidence="1">Uncharacterized protein</fullName>
    </submittedName>
</protein>
<dbReference type="EMBL" id="CAJJDO010000002">
    <property type="protein sequence ID" value="CAD8133086.1"/>
    <property type="molecule type" value="Genomic_DNA"/>
</dbReference>
<dbReference type="OrthoDB" id="294519at2759"/>
<evidence type="ECO:0000313" key="1">
    <source>
        <dbReference type="EMBL" id="CAD8133086.1"/>
    </source>
</evidence>
<gene>
    <name evidence="1" type="ORF">PPENT_87.1.T0020223</name>
</gene>
<proteinExistence type="predicted"/>
<evidence type="ECO:0000313" key="2">
    <source>
        <dbReference type="Proteomes" id="UP000689195"/>
    </source>
</evidence>
<keyword evidence="2" id="KW-1185">Reference proteome</keyword>
<dbReference type="AlphaFoldDB" id="A0A8S1RYI0"/>
<organism evidence="1 2">
    <name type="scientific">Paramecium pentaurelia</name>
    <dbReference type="NCBI Taxonomy" id="43138"/>
    <lineage>
        <taxon>Eukaryota</taxon>
        <taxon>Sar</taxon>
        <taxon>Alveolata</taxon>
        <taxon>Ciliophora</taxon>
        <taxon>Intramacronucleata</taxon>
        <taxon>Oligohymenophorea</taxon>
        <taxon>Peniculida</taxon>
        <taxon>Parameciidae</taxon>
        <taxon>Paramecium</taxon>
    </lineage>
</organism>
<reference evidence="1" key="1">
    <citation type="submission" date="2021-01" db="EMBL/GenBank/DDBJ databases">
        <authorList>
            <consortium name="Genoscope - CEA"/>
            <person name="William W."/>
        </authorList>
    </citation>
    <scope>NUCLEOTIDE SEQUENCE</scope>
</reference>
<comment type="caution">
    <text evidence="1">The sequence shown here is derived from an EMBL/GenBank/DDBJ whole genome shotgun (WGS) entry which is preliminary data.</text>
</comment>
<dbReference type="Proteomes" id="UP000689195">
    <property type="component" value="Unassembled WGS sequence"/>
</dbReference>
<sequence>MQEYHKPARSLHFAQPKAEFLFKSNKRYPEFDPACFLNDFDAIPEQNLRFKSENISLLTKQTDQKKEMQKVPDTKIPVLPKINQKFIRDQDVVEEVYFLPESKQKYLQKNRLILSNNILQPSLDRISKSSRDLDQLQAKKKRVEFNTALEIVDFEGRVSTEIINPEQQTITKQKRFSRLKTLEC</sequence>
<accession>A0A8S1RYI0</accession>
<name>A0A8S1RYI0_9CILI</name>